<dbReference type="STRING" id="341454.A0A4S2MZU5"/>
<feature type="binding site" evidence="6">
    <location>
        <position position="250"/>
    </location>
    <ligand>
        <name>substrate</name>
    </ligand>
</feature>
<dbReference type="OrthoDB" id="4078635at2759"/>
<dbReference type="InterPro" id="IPR040442">
    <property type="entry name" value="Pyrv_kinase-like_dom_sf"/>
</dbReference>
<dbReference type="InterPro" id="IPR015813">
    <property type="entry name" value="Pyrv/PenolPyrv_kinase-like_dom"/>
</dbReference>
<sequence>MARPLHVAPTPAQEAEMLDKEVEAIEEWWQTPRFKGIRRPYSALEVATKRGTLKQEYPSSTQAKKLFGLLSERASQGLPVHTMGAIDPVQMTQQAENQEVLYVSGWACSSVLTTTNEVSPDLGDYPYNTVPNQVQRLFKAQQLHDRRHWDARASMDVETRKKTPYVDYLRPIIADADTGHGGLSAVMKLAKLFAENGASAIHLEDQLHGGKKCGHLSGKVLVPIGEHINRLIATRFQWDIMGTENLIIARTDSETGKLISSTVDSRDHEFILGVAEDTKPLSEILFELEQSGASGAKIAEVEAEWVARHDLVTFDEAVLRQFEKEGVSQAKIDKYLEGKSARSHTESRALAWEILGRDVAWSWDIPRTREGYYHYKAGISAALKRTLAFAPYADMLWLETKRPSVDQARDFARKIRAPGSPGEGKWLVYNLSPSFNWLAEGFDQAGLKSFVWDLAKEGFVLQLISLAGLHTGAAATCELSRRFKTDGMAAYVDLVQRKEKELKCDVLTHQKWSGANYIDGILQSISNSAATSSVGKDSTEHGF</sequence>
<evidence type="ECO:0000256" key="2">
    <source>
        <dbReference type="ARBA" id="ARBA00005704"/>
    </source>
</evidence>
<organism evidence="8 9">
    <name type="scientific">Ascodesmis nigricans</name>
    <dbReference type="NCBI Taxonomy" id="341454"/>
    <lineage>
        <taxon>Eukaryota</taxon>
        <taxon>Fungi</taxon>
        <taxon>Dikarya</taxon>
        <taxon>Ascomycota</taxon>
        <taxon>Pezizomycotina</taxon>
        <taxon>Pezizomycetes</taxon>
        <taxon>Pezizales</taxon>
        <taxon>Ascodesmidaceae</taxon>
        <taxon>Ascodesmis</taxon>
    </lineage>
</organism>
<dbReference type="InterPro" id="IPR006254">
    <property type="entry name" value="Isocitrate_lyase"/>
</dbReference>
<dbReference type="GO" id="GO:0046421">
    <property type="term" value="F:methylisocitrate lyase activity"/>
    <property type="evidence" value="ECO:0007669"/>
    <property type="project" value="UniProtKB-EC"/>
</dbReference>
<name>A0A4S2MZU5_9PEZI</name>
<comment type="similarity">
    <text evidence="2 4">Belongs to the isocitrate lyase/PEP mutase superfamily. Isocitrate lyase family.</text>
</comment>
<dbReference type="GO" id="GO:0005759">
    <property type="term" value="C:mitochondrial matrix"/>
    <property type="evidence" value="ECO:0007669"/>
    <property type="project" value="TreeGrafter"/>
</dbReference>
<comment type="cofactor">
    <cofactor evidence="7">
        <name>Mg(2+)</name>
        <dbReference type="ChEBI" id="CHEBI:18420"/>
    </cofactor>
    <text evidence="7">Can also use Mn(2+) ion.</text>
</comment>
<keyword evidence="7" id="KW-0479">Metal-binding</keyword>
<dbReference type="CDD" id="cd00377">
    <property type="entry name" value="ICL_PEPM"/>
    <property type="match status" value="1"/>
</dbReference>
<dbReference type="Gene3D" id="3.20.20.60">
    <property type="entry name" value="Phosphoenolpyruvate-binding domains"/>
    <property type="match status" value="1"/>
</dbReference>
<evidence type="ECO:0000256" key="5">
    <source>
        <dbReference type="PIRSR" id="PIRSR001362-1"/>
    </source>
</evidence>
<dbReference type="GO" id="GO:0019629">
    <property type="term" value="P:propionate catabolic process, 2-methylcitrate cycle"/>
    <property type="evidence" value="ECO:0007669"/>
    <property type="project" value="TreeGrafter"/>
</dbReference>
<feature type="binding site" evidence="6">
    <location>
        <position position="465"/>
    </location>
    <ligand>
        <name>substrate</name>
    </ligand>
</feature>
<reference evidence="8 9" key="1">
    <citation type="submission" date="2019-04" db="EMBL/GenBank/DDBJ databases">
        <title>Comparative genomics and transcriptomics to analyze fruiting body development in filamentous ascomycetes.</title>
        <authorList>
            <consortium name="DOE Joint Genome Institute"/>
            <person name="Lutkenhaus R."/>
            <person name="Traeger S."/>
            <person name="Breuer J."/>
            <person name="Kuo A."/>
            <person name="Lipzen A."/>
            <person name="Pangilinan J."/>
            <person name="Dilworth D."/>
            <person name="Sandor L."/>
            <person name="Poggeler S."/>
            <person name="Barry K."/>
            <person name="Grigoriev I.V."/>
            <person name="Nowrousian M."/>
        </authorList>
    </citation>
    <scope>NUCLEOTIDE SEQUENCE [LARGE SCALE GENOMIC DNA]</scope>
    <source>
        <strain evidence="8 9">CBS 389.68</strain>
    </source>
</reference>
<comment type="catalytic activity">
    <reaction evidence="1">
        <text>(2S,3R)-3-hydroxybutane-1,2,3-tricarboxylate = pyruvate + succinate</text>
        <dbReference type="Rhea" id="RHEA:16809"/>
        <dbReference type="ChEBI" id="CHEBI:15361"/>
        <dbReference type="ChEBI" id="CHEBI:30031"/>
        <dbReference type="ChEBI" id="CHEBI:57429"/>
        <dbReference type="EC" id="4.1.3.30"/>
    </reaction>
</comment>
<proteinExistence type="inferred from homology"/>
<feature type="binding site" evidence="6">
    <location>
        <begin position="104"/>
        <end position="106"/>
    </location>
    <ligand>
        <name>substrate</name>
    </ligand>
</feature>
<dbReference type="InterPro" id="IPR039556">
    <property type="entry name" value="ICL/PEPM"/>
</dbReference>
<dbReference type="NCBIfam" id="TIGR01346">
    <property type="entry name" value="isocit_lyase"/>
    <property type="match status" value="1"/>
</dbReference>
<keyword evidence="3 4" id="KW-0456">Lyase</keyword>
<dbReference type="Pfam" id="PF00463">
    <property type="entry name" value="ICL"/>
    <property type="match status" value="1"/>
</dbReference>
<dbReference type="GO" id="GO:0004451">
    <property type="term" value="F:isocitrate lyase activity"/>
    <property type="evidence" value="ECO:0007669"/>
    <property type="project" value="InterPro"/>
</dbReference>
<evidence type="ECO:0000256" key="6">
    <source>
        <dbReference type="PIRSR" id="PIRSR001362-2"/>
    </source>
</evidence>
<feature type="binding site" evidence="6">
    <location>
        <begin position="430"/>
        <end position="434"/>
    </location>
    <ligand>
        <name>substrate</name>
    </ligand>
</feature>
<dbReference type="FunFam" id="1.10.10.850:FF:000001">
    <property type="entry name" value="Isocitrate lyase"/>
    <property type="match status" value="1"/>
</dbReference>
<feature type="binding site" evidence="7">
    <location>
        <position position="175"/>
    </location>
    <ligand>
        <name>Mg(2+)</name>
        <dbReference type="ChEBI" id="CHEBI:18420"/>
    </ligand>
</feature>
<feature type="active site" description="Proton acceptor" evidence="5">
    <location>
        <position position="213"/>
    </location>
</feature>
<dbReference type="PIRSF" id="PIRSF001362">
    <property type="entry name" value="Isocit_lyase"/>
    <property type="match status" value="1"/>
</dbReference>
<evidence type="ECO:0000256" key="1">
    <source>
        <dbReference type="ARBA" id="ARBA00001050"/>
    </source>
</evidence>
<protein>
    <recommendedName>
        <fullName evidence="4">Isocitrate lyase</fullName>
    </recommendedName>
</protein>
<dbReference type="EMBL" id="ML220115">
    <property type="protein sequence ID" value="TGZ82349.1"/>
    <property type="molecule type" value="Genomic_DNA"/>
</dbReference>
<dbReference type="Proteomes" id="UP000298138">
    <property type="component" value="Unassembled WGS sequence"/>
</dbReference>
<gene>
    <name evidence="8" type="ORF">EX30DRAFT_339636</name>
</gene>
<dbReference type="GO" id="GO:0046872">
    <property type="term" value="F:metal ion binding"/>
    <property type="evidence" value="ECO:0007669"/>
    <property type="project" value="UniProtKB-KW"/>
</dbReference>
<dbReference type="AlphaFoldDB" id="A0A4S2MZU5"/>
<evidence type="ECO:0000256" key="3">
    <source>
        <dbReference type="ARBA" id="ARBA00023239"/>
    </source>
</evidence>
<evidence type="ECO:0000256" key="7">
    <source>
        <dbReference type="PIRSR" id="PIRSR001362-3"/>
    </source>
</evidence>
<dbReference type="PANTHER" id="PTHR21631">
    <property type="entry name" value="ISOCITRATE LYASE/MALATE SYNTHASE"/>
    <property type="match status" value="1"/>
</dbReference>
<keyword evidence="9" id="KW-1185">Reference proteome</keyword>
<dbReference type="SUPFAM" id="SSF51621">
    <property type="entry name" value="Phosphoenolpyruvate/pyruvate domain"/>
    <property type="match status" value="1"/>
</dbReference>
<evidence type="ECO:0000313" key="9">
    <source>
        <dbReference type="Proteomes" id="UP000298138"/>
    </source>
</evidence>
<keyword evidence="7" id="KW-0460">Magnesium</keyword>
<dbReference type="InterPro" id="IPR018523">
    <property type="entry name" value="Isocitrate_lyase_ph_CS"/>
</dbReference>
<dbReference type="InParanoid" id="A0A4S2MZU5"/>
<dbReference type="PANTHER" id="PTHR21631:SF13">
    <property type="entry name" value="MITOCHONDRIAL 2-METHYLISOCITRATE LYASE ICL2"/>
    <property type="match status" value="1"/>
</dbReference>
<dbReference type="PROSITE" id="PS00161">
    <property type="entry name" value="ISOCITRATE_LYASE"/>
    <property type="match status" value="1"/>
</dbReference>
<accession>A0A4S2MZU5</accession>
<evidence type="ECO:0000313" key="8">
    <source>
        <dbReference type="EMBL" id="TGZ82349.1"/>
    </source>
</evidence>
<feature type="binding site" evidence="6">
    <location>
        <begin position="214"/>
        <end position="215"/>
    </location>
    <ligand>
        <name>substrate</name>
    </ligand>
</feature>
<evidence type="ECO:0000256" key="4">
    <source>
        <dbReference type="PIRNR" id="PIRNR001362"/>
    </source>
</evidence>
<dbReference type="FunCoup" id="A0A4S2MZU5">
    <property type="interactions" value="104"/>
</dbReference>
<dbReference type="Gene3D" id="1.10.10.850">
    <property type="match status" value="1"/>
</dbReference>